<evidence type="ECO:0000256" key="1">
    <source>
        <dbReference type="SAM" id="Coils"/>
    </source>
</evidence>
<evidence type="ECO:0000313" key="2">
    <source>
        <dbReference type="EMBL" id="PIK45871.1"/>
    </source>
</evidence>
<feature type="coiled-coil region" evidence="1">
    <location>
        <begin position="70"/>
        <end position="133"/>
    </location>
</feature>
<dbReference type="AlphaFoldDB" id="A0A2G8KD01"/>
<dbReference type="Proteomes" id="UP000230750">
    <property type="component" value="Unassembled WGS sequence"/>
</dbReference>
<gene>
    <name evidence="2" type="ORF">BSL78_17270</name>
</gene>
<keyword evidence="3" id="KW-1185">Reference proteome</keyword>
<comment type="caution">
    <text evidence="2">The sequence shown here is derived from an EMBL/GenBank/DDBJ whole genome shotgun (WGS) entry which is preliminary data.</text>
</comment>
<proteinExistence type="predicted"/>
<dbReference type="EMBL" id="MRZV01000680">
    <property type="protein sequence ID" value="PIK45871.1"/>
    <property type="molecule type" value="Genomic_DNA"/>
</dbReference>
<feature type="coiled-coil region" evidence="1">
    <location>
        <begin position="250"/>
        <end position="284"/>
    </location>
</feature>
<dbReference type="OrthoDB" id="10072038at2759"/>
<organism evidence="2 3">
    <name type="scientific">Stichopus japonicus</name>
    <name type="common">Sea cucumber</name>
    <dbReference type="NCBI Taxonomy" id="307972"/>
    <lineage>
        <taxon>Eukaryota</taxon>
        <taxon>Metazoa</taxon>
        <taxon>Echinodermata</taxon>
        <taxon>Eleutherozoa</taxon>
        <taxon>Echinozoa</taxon>
        <taxon>Holothuroidea</taxon>
        <taxon>Aspidochirotacea</taxon>
        <taxon>Aspidochirotida</taxon>
        <taxon>Stichopodidae</taxon>
        <taxon>Apostichopus</taxon>
    </lineage>
</organism>
<accession>A0A2G8KD01</accession>
<name>A0A2G8KD01_STIJA</name>
<reference evidence="2 3" key="1">
    <citation type="journal article" date="2017" name="PLoS Biol.">
        <title>The sea cucumber genome provides insights into morphological evolution and visceral regeneration.</title>
        <authorList>
            <person name="Zhang X."/>
            <person name="Sun L."/>
            <person name="Yuan J."/>
            <person name="Sun Y."/>
            <person name="Gao Y."/>
            <person name="Zhang L."/>
            <person name="Li S."/>
            <person name="Dai H."/>
            <person name="Hamel J.F."/>
            <person name="Liu C."/>
            <person name="Yu Y."/>
            <person name="Liu S."/>
            <person name="Lin W."/>
            <person name="Guo K."/>
            <person name="Jin S."/>
            <person name="Xu P."/>
            <person name="Storey K.B."/>
            <person name="Huan P."/>
            <person name="Zhang T."/>
            <person name="Zhou Y."/>
            <person name="Zhang J."/>
            <person name="Lin C."/>
            <person name="Li X."/>
            <person name="Xing L."/>
            <person name="Huo D."/>
            <person name="Sun M."/>
            <person name="Wang L."/>
            <person name="Mercier A."/>
            <person name="Li F."/>
            <person name="Yang H."/>
            <person name="Xiang J."/>
        </authorList>
    </citation>
    <scope>NUCLEOTIDE SEQUENCE [LARGE SCALE GENOMIC DNA]</scope>
    <source>
        <strain evidence="2">Shaxun</strain>
        <tissue evidence="2">Muscle</tissue>
    </source>
</reference>
<protein>
    <submittedName>
        <fullName evidence="2">Putative intracellular protein transport protein USO1</fullName>
    </submittedName>
</protein>
<evidence type="ECO:0000313" key="3">
    <source>
        <dbReference type="Proteomes" id="UP000230750"/>
    </source>
</evidence>
<sequence length="327" mass="37982">MEGTLQGADDVLPSQTDDCKMSVRKKKVHFEDDHANLVKGEAEEDSVVHMQSIPGGRYTHSSIMKGKDGVKRLEKMDKKLQEKRRIYSEEKAELAKKLEETKASFNQEIKKYERDLQERRQDYLTQLDNLKMDEQVSSIGKRMEELEQLEKGLNSRLEHFLEYEKEVGSFFIPLHSNGPCWKCMCVQRFIFRNLKVNLSRKTGAMSETRYDLERQRRRSHGLETTAEEDYILKANLRKCQFELGKATDQTGQQAKEIESITKELQQEKEENRKQAQKIKHLESQLSIYISMNRSGSDHHSIRSLGQSSVKMETKQGHLGLLAEVMLP</sequence>
<keyword evidence="1" id="KW-0175">Coiled coil</keyword>